<evidence type="ECO:0000313" key="2">
    <source>
        <dbReference type="EMBL" id="OKL59497.1"/>
    </source>
</evidence>
<keyword evidence="1" id="KW-0378">Hydrolase</keyword>
<dbReference type="STRING" id="1441469.A0A225B119"/>
<dbReference type="SUPFAM" id="SSF53474">
    <property type="entry name" value="alpha/beta-Hydrolases"/>
    <property type="match status" value="1"/>
</dbReference>
<dbReference type="AlphaFoldDB" id="A0A225B119"/>
<comment type="caution">
    <text evidence="2">The sequence shown here is derived from an EMBL/GenBank/DDBJ whole genome shotgun (WGS) entry which is preliminary data.</text>
</comment>
<dbReference type="OrthoDB" id="433474at2759"/>
<dbReference type="PANTHER" id="PTHR48081">
    <property type="entry name" value="AB HYDROLASE SUPERFAMILY PROTEIN C4A8.06C"/>
    <property type="match status" value="1"/>
</dbReference>
<keyword evidence="3" id="KW-1185">Reference proteome</keyword>
<proteinExistence type="predicted"/>
<dbReference type="RefSeq" id="XP_020119618.1">
    <property type="nucleotide sequence ID" value="XM_020267589.1"/>
</dbReference>
<dbReference type="GeneID" id="31005041"/>
<protein>
    <submittedName>
        <fullName evidence="2">Uncharacterized protein</fullName>
    </submittedName>
</protein>
<dbReference type="Proteomes" id="UP000214365">
    <property type="component" value="Unassembled WGS sequence"/>
</dbReference>
<accession>A0A225B119</accession>
<dbReference type="GO" id="GO:0016787">
    <property type="term" value="F:hydrolase activity"/>
    <property type="evidence" value="ECO:0007669"/>
    <property type="project" value="UniProtKB-KW"/>
</dbReference>
<evidence type="ECO:0000313" key="3">
    <source>
        <dbReference type="Proteomes" id="UP000214365"/>
    </source>
</evidence>
<gene>
    <name evidence="2" type="ORF">UA08_05285</name>
</gene>
<sequence>MDQVFAKIDENATKFELGDEETWRKIYDPFYEAPSPNVGKILDERYGPADRNLLDVYFPLDSKQCYANIGNFFARHGIITVIANHRLVPHVTYPGGADDIQLTREWIYQNISSEKYGSGSVDKVILFGHSSGAAHIATNLYAAGDPQRRPEKALFPPVAGVMYFSPPFWFDNRRPIRRRTLEQYFGSHAEDVWGPICPLGLFKRLPDDSPLLDADLVPVYIGTVKYEVKEATDAAIAFFNEYRARSRPHGTLPNFHVLDKHNHLSNILSIGTDDTSQAKMILDFVSSCVAKVDQRG</sequence>
<dbReference type="InterPro" id="IPR050300">
    <property type="entry name" value="GDXG_lipolytic_enzyme"/>
</dbReference>
<reference evidence="2 3" key="1">
    <citation type="submission" date="2015-06" db="EMBL/GenBank/DDBJ databases">
        <title>Talaromyces atroroseus IBT 11181 draft genome.</title>
        <authorList>
            <person name="Rasmussen K.B."/>
            <person name="Rasmussen S."/>
            <person name="Petersen B."/>
            <person name="Sicheritz-Ponten T."/>
            <person name="Mortensen U.H."/>
            <person name="Thrane U."/>
        </authorList>
    </citation>
    <scope>NUCLEOTIDE SEQUENCE [LARGE SCALE GENOMIC DNA]</scope>
    <source>
        <strain evidence="2 3">IBT 11181</strain>
    </source>
</reference>
<evidence type="ECO:0000256" key="1">
    <source>
        <dbReference type="ARBA" id="ARBA00022801"/>
    </source>
</evidence>
<name>A0A225B119_TALAT</name>
<dbReference type="PANTHER" id="PTHR48081:SF33">
    <property type="entry name" value="KYNURENINE FORMAMIDASE"/>
    <property type="match status" value="1"/>
</dbReference>
<organism evidence="2 3">
    <name type="scientific">Talaromyces atroroseus</name>
    <dbReference type="NCBI Taxonomy" id="1441469"/>
    <lineage>
        <taxon>Eukaryota</taxon>
        <taxon>Fungi</taxon>
        <taxon>Dikarya</taxon>
        <taxon>Ascomycota</taxon>
        <taxon>Pezizomycotina</taxon>
        <taxon>Eurotiomycetes</taxon>
        <taxon>Eurotiomycetidae</taxon>
        <taxon>Eurotiales</taxon>
        <taxon>Trichocomaceae</taxon>
        <taxon>Talaromyces</taxon>
        <taxon>Talaromyces sect. Trachyspermi</taxon>
    </lineage>
</organism>
<dbReference type="Gene3D" id="3.40.50.1820">
    <property type="entry name" value="alpha/beta hydrolase"/>
    <property type="match status" value="1"/>
</dbReference>
<dbReference type="EMBL" id="LFMY01000007">
    <property type="protein sequence ID" value="OKL59497.1"/>
    <property type="molecule type" value="Genomic_DNA"/>
</dbReference>
<dbReference type="InterPro" id="IPR029058">
    <property type="entry name" value="AB_hydrolase_fold"/>
</dbReference>